<dbReference type="PANTHER" id="PTHR48104:SF30">
    <property type="entry name" value="METACASPASE-1"/>
    <property type="match status" value="1"/>
</dbReference>
<accession>A0A1S8BI07</accession>
<keyword evidence="2" id="KW-0053">Apoptosis</keyword>
<keyword evidence="4" id="KW-0865">Zymogen</keyword>
<dbReference type="AlphaFoldDB" id="A0A1S8BI07"/>
<keyword evidence="3" id="KW-0788">Thiol protease</keyword>
<organism evidence="6 7">
    <name type="scientific">Diplodia seriata</name>
    <dbReference type="NCBI Taxonomy" id="420778"/>
    <lineage>
        <taxon>Eukaryota</taxon>
        <taxon>Fungi</taxon>
        <taxon>Dikarya</taxon>
        <taxon>Ascomycota</taxon>
        <taxon>Pezizomycotina</taxon>
        <taxon>Dothideomycetes</taxon>
        <taxon>Dothideomycetes incertae sedis</taxon>
        <taxon>Botryosphaeriales</taxon>
        <taxon>Botryosphaeriaceae</taxon>
        <taxon>Diplodia</taxon>
    </lineage>
</organism>
<evidence type="ECO:0000256" key="4">
    <source>
        <dbReference type="ARBA" id="ARBA00023145"/>
    </source>
</evidence>
<reference evidence="6 7" key="1">
    <citation type="submission" date="2017-01" db="EMBL/GenBank/DDBJ databases">
        <title>Draft genome sequence of Diplodia seriata F98.1, a fungal species involved in grapevine trunk diseases.</title>
        <authorList>
            <person name="Robert-Siegwald G."/>
            <person name="Vallet J."/>
            <person name="Abou-Mansour E."/>
            <person name="Xu J."/>
            <person name="Rey P."/>
            <person name="Bertsch C."/>
            <person name="Rego C."/>
            <person name="Larignon P."/>
            <person name="Fontaine F."/>
            <person name="Lebrun M.-H."/>
        </authorList>
    </citation>
    <scope>NUCLEOTIDE SEQUENCE [LARGE SCALE GENOMIC DNA]</scope>
    <source>
        <strain evidence="6 7">F98.1</strain>
    </source>
</reference>
<dbReference type="Gene3D" id="3.40.50.1460">
    <property type="match status" value="1"/>
</dbReference>
<evidence type="ECO:0000256" key="3">
    <source>
        <dbReference type="ARBA" id="ARBA00022807"/>
    </source>
</evidence>
<evidence type="ECO:0000313" key="6">
    <source>
        <dbReference type="EMBL" id="OMP86933.1"/>
    </source>
</evidence>
<sequence>METNTGNSIDPADLASQKRSAFLIASPYGSLKGPINDLEAVEELLQGHGFEIMQLRGNDATRTNILQSWHDLIDGLNEHDVAVVYYSGHGGVIEGVPSTNANAPDRYQFLVPMDYDTDPTKDFRGILDVEISMLVGKMTEKTKNVTIILDCCYSGRMARDPRHGKHAVPKSIPRTRVRDLTEHISRLQGCGELSLRGLASVEGNQDAVRVVAAADSELAWEYVDSRSKRVGALTQAIVPALDEALAAYPINAVASGGQELYAAVSWENMLLRVCQLVNAEFPEQHPQVEGPHRRIVFSRKVKRSHALLVTNEGDELIMQAGMVAGIRKNDMYVLMPLNYQHIVRGQELGEARVTSVTGFKAVIRRPSPHFRLPDGGALAYIKKQAVLQWPVEIPTEIQNNDYVLDSPFIRPALESDSGMVIAHIVKEDSSVSLFSSAGRVKLGSFDFSSEDELQYSVQDAVDKTELLARAEYLLALKPSGDESLAHCLECTVSVASREQSSIDFDGTGRLETGDRAIITIHNPSDTQIFVSVFDVNVAGRIAHLSKSSPTGVRLSARERYTLGQMQHNTYVGPEETTRKGLGMSWPKDIQDWAGSEVPESFIFVVSDQGVDLRNFADTGRYNAPQADASQLQLLAYYLGSGQERDCDAEQVVRQVKWDVVHFPFMLTKPN</sequence>
<feature type="domain" description="Peptidase C14 caspase" evidence="5">
    <location>
        <begin position="30"/>
        <end position="289"/>
    </location>
</feature>
<dbReference type="EMBL" id="MSZU01000077">
    <property type="protein sequence ID" value="OMP86933.1"/>
    <property type="molecule type" value="Genomic_DNA"/>
</dbReference>
<dbReference type="GO" id="GO:0004197">
    <property type="term" value="F:cysteine-type endopeptidase activity"/>
    <property type="evidence" value="ECO:0007669"/>
    <property type="project" value="InterPro"/>
</dbReference>
<dbReference type="PANTHER" id="PTHR48104">
    <property type="entry name" value="METACASPASE-4"/>
    <property type="match status" value="1"/>
</dbReference>
<dbReference type="Proteomes" id="UP000190776">
    <property type="component" value="Unassembled WGS sequence"/>
</dbReference>
<dbReference type="GO" id="GO:0006508">
    <property type="term" value="P:proteolysis"/>
    <property type="evidence" value="ECO:0007669"/>
    <property type="project" value="InterPro"/>
</dbReference>
<dbReference type="SUPFAM" id="SSF52129">
    <property type="entry name" value="Caspase-like"/>
    <property type="match status" value="1"/>
</dbReference>
<dbReference type="GO" id="GO:0006915">
    <property type="term" value="P:apoptotic process"/>
    <property type="evidence" value="ECO:0007669"/>
    <property type="project" value="UniProtKB-KW"/>
</dbReference>
<evidence type="ECO:0000313" key="7">
    <source>
        <dbReference type="Proteomes" id="UP000190776"/>
    </source>
</evidence>
<dbReference type="InterPro" id="IPR050452">
    <property type="entry name" value="Metacaspase"/>
</dbReference>
<comment type="similarity">
    <text evidence="1">Belongs to the peptidase C14B family.</text>
</comment>
<keyword evidence="3" id="KW-0645">Protease</keyword>
<proteinExistence type="inferred from homology"/>
<name>A0A1S8BI07_9PEZI</name>
<keyword evidence="3" id="KW-0378">Hydrolase</keyword>
<dbReference type="OrthoDB" id="3223806at2759"/>
<evidence type="ECO:0000256" key="1">
    <source>
        <dbReference type="ARBA" id="ARBA00009005"/>
    </source>
</evidence>
<dbReference type="GO" id="GO:0005737">
    <property type="term" value="C:cytoplasm"/>
    <property type="evidence" value="ECO:0007669"/>
    <property type="project" value="TreeGrafter"/>
</dbReference>
<gene>
    <name evidence="6" type="ORF">BK809_0000609</name>
</gene>
<dbReference type="InterPro" id="IPR011600">
    <property type="entry name" value="Pept_C14_caspase"/>
</dbReference>
<protein>
    <submittedName>
        <fullName evidence="6">Metacaspase-1</fullName>
    </submittedName>
</protein>
<comment type="caution">
    <text evidence="6">The sequence shown here is derived from an EMBL/GenBank/DDBJ whole genome shotgun (WGS) entry which is preliminary data.</text>
</comment>
<evidence type="ECO:0000259" key="5">
    <source>
        <dbReference type="Pfam" id="PF00656"/>
    </source>
</evidence>
<dbReference type="InterPro" id="IPR029030">
    <property type="entry name" value="Caspase-like_dom_sf"/>
</dbReference>
<evidence type="ECO:0000256" key="2">
    <source>
        <dbReference type="ARBA" id="ARBA00022703"/>
    </source>
</evidence>
<dbReference type="Pfam" id="PF00656">
    <property type="entry name" value="Peptidase_C14"/>
    <property type="match status" value="1"/>
</dbReference>